<comment type="caution">
    <text evidence="1">The sequence shown here is derived from an EMBL/GenBank/DDBJ whole genome shotgun (WGS) entry which is preliminary data.</text>
</comment>
<dbReference type="Pfam" id="PF18951">
    <property type="entry name" value="DUF5695"/>
    <property type="match status" value="1"/>
</dbReference>
<dbReference type="InterPro" id="IPR043750">
    <property type="entry name" value="DUF5695"/>
</dbReference>
<name>A0AAD5VZN0_9AGAR</name>
<dbReference type="AlphaFoldDB" id="A0AAD5VZN0"/>
<evidence type="ECO:0008006" key="3">
    <source>
        <dbReference type="Google" id="ProtNLM"/>
    </source>
</evidence>
<protein>
    <recommendedName>
        <fullName evidence="3">Glycoside hydrolase family 43 protein</fullName>
    </recommendedName>
</protein>
<reference evidence="1" key="1">
    <citation type="submission" date="2022-07" db="EMBL/GenBank/DDBJ databases">
        <title>Genome Sequence of Leucocoprinus birnbaumii.</title>
        <authorList>
            <person name="Buettner E."/>
        </authorList>
    </citation>
    <scope>NUCLEOTIDE SEQUENCE</scope>
    <source>
        <strain evidence="1">VT141</strain>
    </source>
</reference>
<sequence length="936" mass="101840">MSADPSYVMFGVLLVDFTSVLKAVLFDDSAPPSSITMRSLKLILLLPLFAGLSKAQLGLSDGFTSFTTSVFALQLVKDSQTLYSLKPSGSSFNFIPTDQMSAREANGHYHLGDITFRARRVGSTAWVSGDTSTTRRKLTPLSVSGNTLAAANLAPTLPSNSLLDITRRWVNNNGQLQLLFDVRNNQTSAVEIGSLGVPLEFNNIFTSRTAAATNEQCSLFDPYIGQDAGFVQVTPLLGTLAPLVVVPVGKSPLEGWRFLPESTSASPFYQSQTFEGLYEWQFHTLAWAQNEWSSVTPWNAPTSTTLQPGETRTYGVEFRMAPSIRGIETTLQNANRPVAVGLPGYILPMDQVGKLFLHAPSSVQSMSVSPSGALTWASNPDAKTSGWVGFNITPHAWGRARLSITYSDGTLQTVHYYVTNGATKAIADLGNFLTTSQWFNDSSDPFKRSPSVISYDREVNAVVRNDPRAWIPGLSDEAGAGSWLAATMKQFAQPNAAEVTKLEQFVNTVLHGSIQNSDGTVKKAVFFYQPALVPNYNYPSNINWGNWWSWNQAASFAIDRGYDYIHVAAAYWAMYRVARNYPSLVRVHDWQWYINQAVVTIQAMTGGRVGFVNDGLMGETVLTSLLDDLTREGLTANASFVESKMRNRASAWAGQRYPFGSEMAWDSTGQEGVYAWSKRFNNTSTATNALNSILAYQPLIPHWGYNGNARRYWDNIYGGKLQRIERQIHHYGSGLNALPLITEFESSPSDIFLLRLGFGGLSGPLSNIDQGGFASASFHSFADTLKWDGYSGDYGPNFSGHTMGMGTFIVNHPDFGWQAFGGNVVSTSPTVQVQVKDSIRRRVYIAPLGTLLSLDAGSFSVVAFNPTSRQVDITIVAVPDGASSAAAAPNGRLLIQRKASVSGFNGLKPSTSLSTDAGAFVIPISSGQGHVTLVPA</sequence>
<evidence type="ECO:0000313" key="2">
    <source>
        <dbReference type="Proteomes" id="UP001213000"/>
    </source>
</evidence>
<proteinExistence type="predicted"/>
<keyword evidence="2" id="KW-1185">Reference proteome</keyword>
<organism evidence="1 2">
    <name type="scientific">Leucocoprinus birnbaumii</name>
    <dbReference type="NCBI Taxonomy" id="56174"/>
    <lineage>
        <taxon>Eukaryota</taxon>
        <taxon>Fungi</taxon>
        <taxon>Dikarya</taxon>
        <taxon>Basidiomycota</taxon>
        <taxon>Agaricomycotina</taxon>
        <taxon>Agaricomycetes</taxon>
        <taxon>Agaricomycetidae</taxon>
        <taxon>Agaricales</taxon>
        <taxon>Agaricineae</taxon>
        <taxon>Agaricaceae</taxon>
        <taxon>Leucocoprinus</taxon>
    </lineage>
</organism>
<evidence type="ECO:0000313" key="1">
    <source>
        <dbReference type="EMBL" id="KAJ3574633.1"/>
    </source>
</evidence>
<dbReference type="EMBL" id="JANIEX010000062">
    <property type="protein sequence ID" value="KAJ3574633.1"/>
    <property type="molecule type" value="Genomic_DNA"/>
</dbReference>
<gene>
    <name evidence="1" type="ORF">NP233_g1640</name>
</gene>
<dbReference type="Proteomes" id="UP001213000">
    <property type="component" value="Unassembled WGS sequence"/>
</dbReference>
<accession>A0AAD5VZN0</accession>